<dbReference type="Proteomes" id="UP000062768">
    <property type="component" value="Chromosome I"/>
</dbReference>
<sequence length="278" mass="32988">MSYNNIVEMDMWSNFGCFTKPFSNTGGLLTYLIPPKTAIIGMIGAILGYKFDDYRESEDKQIYKIEELYDIKISVQSLFDLKVKRVIFNSHYGNDKKDMLNVKQDLLLNPKYRLYISFPDHLKSQEEIFLENLKNHSTVYNLYMGRNEFPVNYELKNYLENPDTYTLNKDNANEFFENKPHIYGVLNRNIVDNPELSTSHETVIFGRLKNQIKRLASHFEYLIKEYPVKRYGFTNFEYIPLSFYSMNPEVDCYFNKFELKTDQMLLNEIGDNKWISLI</sequence>
<dbReference type="AlphaFoldDB" id="A0A089ZF30"/>
<dbReference type="InterPro" id="IPR013422">
    <property type="entry name" value="CRISPR-assoc_prot_Cas5_N"/>
</dbReference>
<keyword evidence="5" id="KW-1185">Reference proteome</keyword>
<dbReference type="EMBL" id="CP006933">
    <property type="protein sequence ID" value="AIS32702.1"/>
    <property type="molecule type" value="Genomic_DNA"/>
</dbReference>
<dbReference type="Gene3D" id="3.30.70.2660">
    <property type="match status" value="1"/>
</dbReference>
<dbReference type="GeneID" id="26738720"/>
<dbReference type="RefSeq" id="WP_048085588.1">
    <property type="nucleotide sequence ID" value="NZ_CP006933.1"/>
</dbReference>
<dbReference type="Pfam" id="PF09704">
    <property type="entry name" value="Cas_Cas5d"/>
    <property type="match status" value="1"/>
</dbReference>
<organism evidence="2 4">
    <name type="scientific">Methanobacterium formicicum</name>
    <dbReference type="NCBI Taxonomy" id="2162"/>
    <lineage>
        <taxon>Archaea</taxon>
        <taxon>Methanobacteriati</taxon>
        <taxon>Methanobacteriota</taxon>
        <taxon>Methanomada group</taxon>
        <taxon>Methanobacteria</taxon>
        <taxon>Methanobacteriales</taxon>
        <taxon>Methanobacteriaceae</taxon>
        <taxon>Methanobacterium</taxon>
    </lineage>
</organism>
<dbReference type="OrthoDB" id="42959at2157"/>
<keyword evidence="1" id="KW-0051">Antiviral defense</keyword>
<evidence type="ECO:0000313" key="2">
    <source>
        <dbReference type="EMBL" id="AIS32702.1"/>
    </source>
</evidence>
<evidence type="ECO:0000313" key="3">
    <source>
        <dbReference type="EMBL" id="CEL24108.1"/>
    </source>
</evidence>
<dbReference type="STRING" id="2162.BRM9_1898"/>
<reference evidence="3" key="2">
    <citation type="submission" date="2014-09" db="EMBL/GenBank/DDBJ databases">
        <authorList>
            <person name="Bishop-Lilly K.A."/>
            <person name="Broomall S.M."/>
            <person name="Chain P.S."/>
            <person name="Chertkov O."/>
            <person name="Coyne S.R."/>
            <person name="Daligault H.E."/>
            <person name="Davenport K.W."/>
            <person name="Erkkila T."/>
            <person name="Frey K.G."/>
            <person name="Gibbons H.S."/>
            <person name="Gu W."/>
            <person name="Jaissle J."/>
            <person name="Johnson S.L."/>
            <person name="Koroleva G.I."/>
            <person name="Ladner J.T."/>
            <person name="Lo C.-C."/>
            <person name="Minogue T.D."/>
            <person name="Munk C."/>
            <person name="Palacios G.F."/>
            <person name="Redden C.L."/>
            <person name="Rosenzweig C.N."/>
            <person name="Scholz M.B."/>
            <person name="Teshima H."/>
            <person name="Xu Y."/>
        </authorList>
    </citation>
    <scope>NUCLEOTIDE SEQUENCE</scope>
    <source>
        <strain evidence="3">Mb9</strain>
    </source>
</reference>
<reference evidence="2" key="1">
    <citation type="submission" date="2013-12" db="EMBL/GenBank/DDBJ databases">
        <title>The complete genome sequence of Methanobacterium sp. BRM9.</title>
        <authorList>
            <consortium name="Pastoral Greenhouse Gas Research Consortium"/>
            <person name="Kelly W.J."/>
            <person name="Leahy S.C."/>
            <person name="Perry R."/>
            <person name="Li D."/>
            <person name="Altermann E."/>
            <person name="Lambie S.C."/>
            <person name="Attwood G.T."/>
        </authorList>
    </citation>
    <scope>NUCLEOTIDE SEQUENCE [LARGE SCALE GENOMIC DNA]</scope>
    <source>
        <strain evidence="2">BRM9</strain>
    </source>
</reference>
<gene>
    <name evidence="2" type="ORF">BRM9_1898</name>
    <name evidence="3" type="ORF">MB9_0461</name>
</gene>
<protein>
    <submittedName>
        <fullName evidence="2">CRISPR-associated protein Cas5</fullName>
    </submittedName>
</protein>
<dbReference type="PATRIC" id="fig|2162.10.peg.477"/>
<dbReference type="Proteomes" id="UP000029661">
    <property type="component" value="Chromosome"/>
</dbReference>
<accession>A0A089ZF30</accession>
<dbReference type="KEGG" id="mfc:BRM9_1898"/>
<dbReference type="InterPro" id="IPR021124">
    <property type="entry name" value="CRISPR-assoc_prot_Cas5"/>
</dbReference>
<evidence type="ECO:0000256" key="1">
    <source>
        <dbReference type="ARBA" id="ARBA00023118"/>
    </source>
</evidence>
<proteinExistence type="predicted"/>
<dbReference type="EMBL" id="LN734822">
    <property type="protein sequence ID" value="CEL24108.1"/>
    <property type="molecule type" value="Genomic_DNA"/>
</dbReference>
<evidence type="ECO:0000313" key="5">
    <source>
        <dbReference type="Proteomes" id="UP000062768"/>
    </source>
</evidence>
<evidence type="ECO:0000313" key="4">
    <source>
        <dbReference type="Proteomes" id="UP000029661"/>
    </source>
</evidence>
<dbReference type="GO" id="GO:0051607">
    <property type="term" value="P:defense response to virus"/>
    <property type="evidence" value="ECO:0007669"/>
    <property type="project" value="UniProtKB-KW"/>
</dbReference>
<name>A0A089ZF30_METFO</name>
<dbReference type="NCBIfam" id="TIGR02593">
    <property type="entry name" value="CRISPR_cas5"/>
    <property type="match status" value="1"/>
</dbReference>
<dbReference type="GO" id="GO:0043571">
    <property type="term" value="P:maintenance of CRISPR repeat elements"/>
    <property type="evidence" value="ECO:0007669"/>
    <property type="project" value="InterPro"/>
</dbReference>